<dbReference type="InterPro" id="IPR013520">
    <property type="entry name" value="Ribonucl_H"/>
</dbReference>
<accession>A0A0A7GJ77</accession>
<dbReference type="AlphaFoldDB" id="A0A0A7GJ77"/>
<dbReference type="Pfam" id="PF00929">
    <property type="entry name" value="RNase_T"/>
    <property type="match status" value="1"/>
</dbReference>
<dbReference type="GO" id="GO:0003677">
    <property type="term" value="F:DNA binding"/>
    <property type="evidence" value="ECO:0007669"/>
    <property type="project" value="InterPro"/>
</dbReference>
<dbReference type="STRING" id="565033.GACE_1988"/>
<keyword evidence="2" id="KW-0378">Hydrolase</keyword>
<dbReference type="Proteomes" id="UP000030624">
    <property type="component" value="Chromosome"/>
</dbReference>
<evidence type="ECO:0000256" key="2">
    <source>
        <dbReference type="ARBA" id="ARBA00022801"/>
    </source>
</evidence>
<dbReference type="CDD" id="cd06127">
    <property type="entry name" value="DEDDh"/>
    <property type="match status" value="1"/>
</dbReference>
<dbReference type="eggNOG" id="arCOG05109">
    <property type="taxonomic scope" value="Archaea"/>
</dbReference>
<name>A0A0A7GJ77_GEOAI</name>
<dbReference type="GO" id="GO:0005829">
    <property type="term" value="C:cytosol"/>
    <property type="evidence" value="ECO:0007669"/>
    <property type="project" value="TreeGrafter"/>
</dbReference>
<dbReference type="GO" id="GO:0008408">
    <property type="term" value="F:3'-5' exonuclease activity"/>
    <property type="evidence" value="ECO:0007669"/>
    <property type="project" value="TreeGrafter"/>
</dbReference>
<dbReference type="SUPFAM" id="SSF53098">
    <property type="entry name" value="Ribonuclease H-like"/>
    <property type="match status" value="1"/>
</dbReference>
<reference evidence="5 6" key="1">
    <citation type="journal article" date="2015" name="Appl. Environ. Microbiol.">
        <title>The Geoglobus acetivorans genome: Fe(III) reduction, acetate utilization, autotrophic growth, and degradation of aromatic compounds in a hyperthermophilic archaeon.</title>
        <authorList>
            <person name="Mardanov A.V."/>
            <person name="Slododkina G.B."/>
            <person name="Slobodkin A.I."/>
            <person name="Beletsky A.V."/>
            <person name="Gavrilov S.N."/>
            <person name="Kublanov I.V."/>
            <person name="Bonch-Osmolovskaya E.A."/>
            <person name="Skryabin K.G."/>
            <person name="Ravin N.V."/>
        </authorList>
    </citation>
    <scope>NUCLEOTIDE SEQUENCE [LARGE SCALE GENOMIC DNA]</scope>
    <source>
        <strain evidence="5 6">SBH6</strain>
    </source>
</reference>
<dbReference type="HOGENOM" id="CLU_047806_7_0_2"/>
<dbReference type="GeneID" id="25399585"/>
<feature type="domain" description="Exonuclease" evidence="4">
    <location>
        <begin position="9"/>
        <end position="182"/>
    </location>
</feature>
<evidence type="ECO:0000259" key="4">
    <source>
        <dbReference type="SMART" id="SM00479"/>
    </source>
</evidence>
<dbReference type="FunFam" id="3.30.420.10:FF:000045">
    <property type="entry name" value="3'-5' exonuclease DinG"/>
    <property type="match status" value="1"/>
</dbReference>
<evidence type="ECO:0000256" key="3">
    <source>
        <dbReference type="ARBA" id="ARBA00022839"/>
    </source>
</evidence>
<dbReference type="KEGG" id="gac:GACE_1988"/>
<gene>
    <name evidence="5" type="ORF">GACE_1988</name>
</gene>
<proteinExistence type="predicted"/>
<protein>
    <submittedName>
        <fullName evidence="5">DNA polymerase III epsilon subunit</fullName>
    </submittedName>
</protein>
<keyword evidence="1" id="KW-0540">Nuclease</keyword>
<dbReference type="RefSeq" id="WP_052400278.1">
    <property type="nucleotide sequence ID" value="NZ_CP009552.1"/>
</dbReference>
<sequence>MVSDLYEQNYCIIDLETTGLNTKKDEILSIAVIPIRNLKIDMDKVYCTFVRPEKFKVDSVKYHGITENDLREAPRFEDIADEIEKLLRDNILVGYAVQIDVEFLRNAFKKKLKRKVKVERYVDVAEIEAWLLRKRGSGVTFRLDFESLIKIYRIDSEHRHSAVGDAYLTALVFLHQLSQLIDYGLNVVDLVRIGRRMLI</sequence>
<dbReference type="SMART" id="SM00479">
    <property type="entry name" value="EXOIII"/>
    <property type="match status" value="1"/>
</dbReference>
<evidence type="ECO:0000313" key="6">
    <source>
        <dbReference type="Proteomes" id="UP000030624"/>
    </source>
</evidence>
<dbReference type="GO" id="GO:0003887">
    <property type="term" value="F:DNA-directed DNA polymerase activity"/>
    <property type="evidence" value="ECO:0007669"/>
    <property type="project" value="InterPro"/>
</dbReference>
<dbReference type="InterPro" id="IPR006054">
    <property type="entry name" value="DnaQ"/>
</dbReference>
<evidence type="ECO:0000256" key="1">
    <source>
        <dbReference type="ARBA" id="ARBA00022722"/>
    </source>
</evidence>
<keyword evidence="3" id="KW-0269">Exonuclease</keyword>
<evidence type="ECO:0000313" key="5">
    <source>
        <dbReference type="EMBL" id="AIY91012.1"/>
    </source>
</evidence>
<organism evidence="5 6">
    <name type="scientific">Geoglobus acetivorans</name>
    <dbReference type="NCBI Taxonomy" id="565033"/>
    <lineage>
        <taxon>Archaea</taxon>
        <taxon>Methanobacteriati</taxon>
        <taxon>Methanobacteriota</taxon>
        <taxon>Archaeoglobi</taxon>
        <taxon>Archaeoglobales</taxon>
        <taxon>Archaeoglobaceae</taxon>
        <taxon>Geoglobus</taxon>
    </lineage>
</organism>
<dbReference type="Gene3D" id="3.30.420.10">
    <property type="entry name" value="Ribonuclease H-like superfamily/Ribonuclease H"/>
    <property type="match status" value="1"/>
</dbReference>
<dbReference type="EMBL" id="CP009552">
    <property type="protein sequence ID" value="AIY91012.1"/>
    <property type="molecule type" value="Genomic_DNA"/>
</dbReference>
<dbReference type="InterPro" id="IPR036397">
    <property type="entry name" value="RNaseH_sf"/>
</dbReference>
<dbReference type="GO" id="GO:0006260">
    <property type="term" value="P:DNA replication"/>
    <property type="evidence" value="ECO:0007669"/>
    <property type="project" value="InterPro"/>
</dbReference>
<dbReference type="NCBIfam" id="TIGR00573">
    <property type="entry name" value="dnaq"/>
    <property type="match status" value="1"/>
</dbReference>
<dbReference type="InterPro" id="IPR012337">
    <property type="entry name" value="RNaseH-like_sf"/>
</dbReference>
<dbReference type="PANTHER" id="PTHR30231">
    <property type="entry name" value="DNA POLYMERASE III SUBUNIT EPSILON"/>
    <property type="match status" value="1"/>
</dbReference>
<dbReference type="PANTHER" id="PTHR30231:SF4">
    <property type="entry name" value="PROTEIN NEN2"/>
    <property type="match status" value="1"/>
</dbReference>